<dbReference type="PANTHER" id="PTHR28037">
    <property type="entry name" value="ALCOHOL O-ACETYLTRANSFERASE 1-RELATED"/>
    <property type="match status" value="1"/>
</dbReference>
<dbReference type="AlphaFoldDB" id="A0AAN7BJV8"/>
<dbReference type="GO" id="GO:0008080">
    <property type="term" value="F:N-acetyltransferase activity"/>
    <property type="evidence" value="ECO:0007669"/>
    <property type="project" value="TreeGrafter"/>
</dbReference>
<dbReference type="PANTHER" id="PTHR28037:SF1">
    <property type="entry name" value="ALCOHOL O-ACETYLTRANSFERASE 1-RELATED"/>
    <property type="match status" value="1"/>
</dbReference>
<organism evidence="1 2">
    <name type="scientific">Podospora fimiseda</name>
    <dbReference type="NCBI Taxonomy" id="252190"/>
    <lineage>
        <taxon>Eukaryota</taxon>
        <taxon>Fungi</taxon>
        <taxon>Dikarya</taxon>
        <taxon>Ascomycota</taxon>
        <taxon>Pezizomycotina</taxon>
        <taxon>Sordariomycetes</taxon>
        <taxon>Sordariomycetidae</taxon>
        <taxon>Sordariales</taxon>
        <taxon>Podosporaceae</taxon>
        <taxon>Podospora</taxon>
    </lineage>
</organism>
<proteinExistence type="predicted"/>
<dbReference type="Gene3D" id="3.30.559.30">
    <property type="entry name" value="Nonribosomal peptide synthetase, condensation domain"/>
    <property type="match status" value="1"/>
</dbReference>
<dbReference type="Pfam" id="PF07247">
    <property type="entry name" value="AATase"/>
    <property type="match status" value="1"/>
</dbReference>
<dbReference type="SUPFAM" id="SSF52777">
    <property type="entry name" value="CoA-dependent acyltransferases"/>
    <property type="match status" value="2"/>
</dbReference>
<dbReference type="Proteomes" id="UP001301958">
    <property type="component" value="Unassembled WGS sequence"/>
</dbReference>
<comment type="caution">
    <text evidence="1">The sequence shown here is derived from an EMBL/GenBank/DDBJ whole genome shotgun (WGS) entry which is preliminary data.</text>
</comment>
<dbReference type="Gene3D" id="3.30.559.10">
    <property type="entry name" value="Chloramphenicol acetyltransferase-like domain"/>
    <property type="match status" value="1"/>
</dbReference>
<evidence type="ECO:0000313" key="1">
    <source>
        <dbReference type="EMBL" id="KAK4224594.1"/>
    </source>
</evidence>
<evidence type="ECO:0000313" key="2">
    <source>
        <dbReference type="Proteomes" id="UP001301958"/>
    </source>
</evidence>
<dbReference type="InterPro" id="IPR010828">
    <property type="entry name" value="Atf2/Sli1-like"/>
</dbReference>
<dbReference type="EMBL" id="MU865388">
    <property type="protein sequence ID" value="KAK4224594.1"/>
    <property type="molecule type" value="Genomic_DNA"/>
</dbReference>
<gene>
    <name evidence="1" type="ORF">QBC38DRAFT_370666</name>
</gene>
<name>A0AAN7BJV8_9PEZI</name>
<protein>
    <submittedName>
        <fullName evidence="1">Alcohol O-acetyltransferase 1</fullName>
    </submittedName>
</protein>
<accession>A0AAN7BJV8</accession>
<dbReference type="InterPro" id="IPR023213">
    <property type="entry name" value="CAT-like_dom_sf"/>
</dbReference>
<keyword evidence="2" id="KW-1185">Reference proteome</keyword>
<sequence>MHIASAGGRAIRPLGPSEIYSSSRHSLGFYKCVVNTCRYTVHVSKLRGQSIGQVLRKAIANVILDLPSLGLSITGEETSKPHFVALPTIQLDHHFELLVLEASNQDRDAELLRILEKQHDQPWPDVATRPPWKITVLSYPPDSSNTLTFDVVFAAHHSIADGRSTAAFHTKFLDELLLKTETERPIQPSNNTLSLNTGRKLAPSLEEVVKFTQSWTFLLSTLWRELGPAWLQGPKPVTPWTGGPIVREPCKTNLQLVVLPANASRQVLAACRQHQTTLTPLLHTLTLISLARHIPAEDAKAFSSSTPIDLRPFIERDTLAQDSQYTLPFGVFVTSQNHRFELSTLNAVHEGIAKCGSVWNIASELRRDIKKHIEGVPKDDIISMLSWVSDWEKFWLTKLGKPRQTTWEVSNLGAIIGNPSSDDTIDDWRIQRSIMSQGATVGGAAIGVNVAGVVGGEISITISSQEGIVKKNIIQSLLNDLQTWLERLGEGDLL</sequence>
<dbReference type="InterPro" id="IPR052058">
    <property type="entry name" value="Alcohol_O-acetyltransferase"/>
</dbReference>
<reference evidence="1" key="1">
    <citation type="journal article" date="2023" name="Mol. Phylogenet. Evol.">
        <title>Genome-scale phylogeny and comparative genomics of the fungal order Sordariales.</title>
        <authorList>
            <person name="Hensen N."/>
            <person name="Bonometti L."/>
            <person name="Westerberg I."/>
            <person name="Brannstrom I.O."/>
            <person name="Guillou S."/>
            <person name="Cros-Aarteil S."/>
            <person name="Calhoun S."/>
            <person name="Haridas S."/>
            <person name="Kuo A."/>
            <person name="Mondo S."/>
            <person name="Pangilinan J."/>
            <person name="Riley R."/>
            <person name="LaButti K."/>
            <person name="Andreopoulos B."/>
            <person name="Lipzen A."/>
            <person name="Chen C."/>
            <person name="Yan M."/>
            <person name="Daum C."/>
            <person name="Ng V."/>
            <person name="Clum A."/>
            <person name="Steindorff A."/>
            <person name="Ohm R.A."/>
            <person name="Martin F."/>
            <person name="Silar P."/>
            <person name="Natvig D.O."/>
            <person name="Lalanne C."/>
            <person name="Gautier V."/>
            <person name="Ament-Velasquez S.L."/>
            <person name="Kruys A."/>
            <person name="Hutchinson M.I."/>
            <person name="Powell A.J."/>
            <person name="Barry K."/>
            <person name="Miller A.N."/>
            <person name="Grigoriev I.V."/>
            <person name="Debuchy R."/>
            <person name="Gladieux P."/>
            <person name="Hiltunen Thoren M."/>
            <person name="Johannesson H."/>
        </authorList>
    </citation>
    <scope>NUCLEOTIDE SEQUENCE</scope>
    <source>
        <strain evidence="1">CBS 990.96</strain>
    </source>
</reference>
<reference evidence="1" key="2">
    <citation type="submission" date="2023-05" db="EMBL/GenBank/DDBJ databases">
        <authorList>
            <consortium name="Lawrence Berkeley National Laboratory"/>
            <person name="Steindorff A."/>
            <person name="Hensen N."/>
            <person name="Bonometti L."/>
            <person name="Westerberg I."/>
            <person name="Brannstrom I.O."/>
            <person name="Guillou S."/>
            <person name="Cros-Aarteil S."/>
            <person name="Calhoun S."/>
            <person name="Haridas S."/>
            <person name="Kuo A."/>
            <person name="Mondo S."/>
            <person name="Pangilinan J."/>
            <person name="Riley R."/>
            <person name="Labutti K."/>
            <person name="Andreopoulos B."/>
            <person name="Lipzen A."/>
            <person name="Chen C."/>
            <person name="Yanf M."/>
            <person name="Daum C."/>
            <person name="Ng V."/>
            <person name="Clum A."/>
            <person name="Ohm R."/>
            <person name="Martin F."/>
            <person name="Silar P."/>
            <person name="Natvig D."/>
            <person name="Lalanne C."/>
            <person name="Gautier V."/>
            <person name="Ament-Velasquez S.L."/>
            <person name="Kruys A."/>
            <person name="Hutchinson M.I."/>
            <person name="Powell A.J."/>
            <person name="Barry K."/>
            <person name="Miller A.N."/>
            <person name="Grigoriev I.V."/>
            <person name="Debuchy R."/>
            <person name="Gladieux P."/>
            <person name="Thoren M.H."/>
            <person name="Johannesson H."/>
        </authorList>
    </citation>
    <scope>NUCLEOTIDE SEQUENCE</scope>
    <source>
        <strain evidence="1">CBS 990.96</strain>
    </source>
</reference>